<reference evidence="6 7" key="1">
    <citation type="submission" date="2018-07" db="EMBL/GenBank/DDBJ databases">
        <title>Genomic and Epidemiologic Investigation of an Indolent Hospital Outbreak.</title>
        <authorList>
            <person name="Johnson R.C."/>
            <person name="Deming C."/>
            <person name="Conlan S."/>
            <person name="Zellmer C.J."/>
            <person name="Michelin A.V."/>
            <person name="Lee-Lin S."/>
            <person name="Thomas P.J."/>
            <person name="Park M."/>
            <person name="Weingarten R.A."/>
            <person name="Less J."/>
            <person name="Dekker J.P."/>
            <person name="Frank K.M."/>
            <person name="Musser K.A."/>
            <person name="Mcquiston J.R."/>
            <person name="Henderson D.K."/>
            <person name="Lau A.F."/>
            <person name="Palmore T.N."/>
            <person name="Segre J.A."/>
        </authorList>
    </citation>
    <scope>NUCLEOTIDE SEQUENCE [LARGE SCALE GENOMIC DNA]</scope>
    <source>
        <strain evidence="6 7">SK-CDC1_0717</strain>
    </source>
</reference>
<comment type="subunit">
    <text evidence="3">Homotrimer.</text>
</comment>
<comment type="similarity">
    <text evidence="2">Belongs to the KHG/KDPG aldolase family.</text>
</comment>
<dbReference type="RefSeq" id="WP_126005332.1">
    <property type="nucleotide sequence ID" value="NZ_QQYZ01000020.1"/>
</dbReference>
<evidence type="ECO:0000256" key="2">
    <source>
        <dbReference type="ARBA" id="ARBA00006906"/>
    </source>
</evidence>
<organism evidence="6 7">
    <name type="scientific">Sphingomonas koreensis</name>
    <dbReference type="NCBI Taxonomy" id="93064"/>
    <lineage>
        <taxon>Bacteria</taxon>
        <taxon>Pseudomonadati</taxon>
        <taxon>Pseudomonadota</taxon>
        <taxon>Alphaproteobacteria</taxon>
        <taxon>Sphingomonadales</taxon>
        <taxon>Sphingomonadaceae</taxon>
        <taxon>Sphingomonas</taxon>
    </lineage>
</organism>
<dbReference type="EMBL" id="QQYZ01000020">
    <property type="protein sequence ID" value="RSY79374.1"/>
    <property type="molecule type" value="Genomic_DNA"/>
</dbReference>
<dbReference type="NCBIfam" id="NF006600">
    <property type="entry name" value="PRK09140.1"/>
    <property type="match status" value="1"/>
</dbReference>
<comment type="caution">
    <text evidence="6">The sequence shown here is derived from an EMBL/GenBank/DDBJ whole genome shotgun (WGS) entry which is preliminary data.</text>
</comment>
<protein>
    <submittedName>
        <fullName evidence="6">2-dehydro-3-deoxy-6-phosphogalactonate aldolase</fullName>
        <ecNumber evidence="6">4.1.2.21</ecNumber>
    </submittedName>
</protein>
<evidence type="ECO:0000256" key="3">
    <source>
        <dbReference type="ARBA" id="ARBA00011233"/>
    </source>
</evidence>
<evidence type="ECO:0000313" key="6">
    <source>
        <dbReference type="EMBL" id="RSY79374.1"/>
    </source>
</evidence>
<dbReference type="Gene3D" id="3.20.20.70">
    <property type="entry name" value="Aldolase class I"/>
    <property type="match status" value="1"/>
</dbReference>
<gene>
    <name evidence="6" type="ORF">DAH66_17575</name>
</gene>
<dbReference type="InterPro" id="IPR013785">
    <property type="entry name" value="Aldolase_TIM"/>
</dbReference>
<evidence type="ECO:0000256" key="1">
    <source>
        <dbReference type="ARBA" id="ARBA00004761"/>
    </source>
</evidence>
<dbReference type="GO" id="GO:0008674">
    <property type="term" value="F:2-dehydro-3-deoxy-6-phosphogalactonate aldolase activity"/>
    <property type="evidence" value="ECO:0007669"/>
    <property type="project" value="UniProtKB-EC"/>
</dbReference>
<keyword evidence="5" id="KW-0119">Carbohydrate metabolism</keyword>
<dbReference type="PANTHER" id="PTHR30246">
    <property type="entry name" value="2-KETO-3-DEOXY-6-PHOSPHOGLUCONATE ALDOLASE"/>
    <property type="match status" value="1"/>
</dbReference>
<dbReference type="InterPro" id="IPR031338">
    <property type="entry name" value="KDPG/KHG_AS_2"/>
</dbReference>
<evidence type="ECO:0000313" key="7">
    <source>
        <dbReference type="Proteomes" id="UP000287746"/>
    </source>
</evidence>
<accession>A0A430FZT1</accession>
<name>A0A430FZT1_9SPHN</name>
<dbReference type="Pfam" id="PF01081">
    <property type="entry name" value="Aldolase"/>
    <property type="match status" value="1"/>
</dbReference>
<dbReference type="PANTHER" id="PTHR30246:SF1">
    <property type="entry name" value="2-DEHYDRO-3-DEOXY-6-PHOSPHOGALACTONATE ALDOLASE-RELATED"/>
    <property type="match status" value="1"/>
</dbReference>
<dbReference type="SUPFAM" id="SSF51569">
    <property type="entry name" value="Aldolase"/>
    <property type="match status" value="1"/>
</dbReference>
<dbReference type="PROSITE" id="PS00160">
    <property type="entry name" value="ALDOLASE_KDPG_KHG_2"/>
    <property type="match status" value="1"/>
</dbReference>
<dbReference type="Proteomes" id="UP000287746">
    <property type="component" value="Unassembled WGS sequence"/>
</dbReference>
<keyword evidence="4 6" id="KW-0456">Lyase</keyword>
<dbReference type="EC" id="4.1.2.21" evidence="6"/>
<proteinExistence type="inferred from homology"/>
<sequence length="215" mass="21500">MNLTVALEKLPLIAILRGVRPHEVVDMADALIAEGVAAIEVPLNSPDPFDSIASLAARFSGIACIGAGTVLTVEQVGCCHAAGASLILSPNMDPAVIVETVRLGLESMPGVATATEAITALAAGAGALKLFPASMLGAGTIAAWREILPRPVPVIAVGGVSPANLQEFLAKGAAGAGIGGAVYRASTTPAAAAAAARAFRDALRDARSKMLDVSS</sequence>
<dbReference type="InterPro" id="IPR000887">
    <property type="entry name" value="Aldlse_KDPG_KHG"/>
</dbReference>
<dbReference type="AlphaFoldDB" id="A0A430FZT1"/>
<evidence type="ECO:0000256" key="5">
    <source>
        <dbReference type="ARBA" id="ARBA00023277"/>
    </source>
</evidence>
<evidence type="ECO:0000256" key="4">
    <source>
        <dbReference type="ARBA" id="ARBA00023239"/>
    </source>
</evidence>
<comment type="pathway">
    <text evidence="1">Carbohydrate acid metabolism.</text>
</comment>
<dbReference type="CDD" id="cd00452">
    <property type="entry name" value="KDPG_aldolase"/>
    <property type="match status" value="1"/>
</dbReference>